<accession>A0A6P2DA39</accession>
<gene>
    <name evidence="2" type="ORF">SOIL9_05390</name>
</gene>
<dbReference type="AlphaFoldDB" id="A0A6P2DA39"/>
<dbReference type="EMBL" id="LR593886">
    <property type="protein sequence ID" value="VTR97793.1"/>
    <property type="molecule type" value="Genomic_DNA"/>
</dbReference>
<name>A0A6P2DA39_9BACT</name>
<protein>
    <submittedName>
        <fullName evidence="2">Uncharacterized protein</fullName>
    </submittedName>
</protein>
<feature type="transmembrane region" description="Helical" evidence="1">
    <location>
        <begin position="21"/>
        <end position="42"/>
    </location>
</feature>
<keyword evidence="3" id="KW-1185">Reference proteome</keyword>
<feature type="transmembrane region" description="Helical" evidence="1">
    <location>
        <begin position="157"/>
        <end position="176"/>
    </location>
</feature>
<evidence type="ECO:0000313" key="3">
    <source>
        <dbReference type="Proteomes" id="UP000464178"/>
    </source>
</evidence>
<reference evidence="2 3" key="1">
    <citation type="submission" date="2019-05" db="EMBL/GenBank/DDBJ databases">
        <authorList>
            <consortium name="Science for Life Laboratories"/>
        </authorList>
    </citation>
    <scope>NUCLEOTIDE SEQUENCE [LARGE SCALE GENOMIC DNA]</scope>
    <source>
        <strain evidence="2">Soil9</strain>
    </source>
</reference>
<evidence type="ECO:0000313" key="2">
    <source>
        <dbReference type="EMBL" id="VTR97793.1"/>
    </source>
</evidence>
<feature type="transmembrane region" description="Helical" evidence="1">
    <location>
        <begin position="48"/>
        <end position="71"/>
    </location>
</feature>
<feature type="transmembrane region" description="Helical" evidence="1">
    <location>
        <begin position="92"/>
        <end position="109"/>
    </location>
</feature>
<evidence type="ECO:0000256" key="1">
    <source>
        <dbReference type="SAM" id="Phobius"/>
    </source>
</evidence>
<sequence length="178" mass="19577">MHLSGQLWAIAGGSAFSGEDVLGCCFVFPLLPLVAGLLLLAVSRNAMWPAVIALALVGMASLDLWLLVASYRPSDDWEVMDDQEKGYRLVRSHLRLLGVAALSLFWIIGRRLLRNGSIWVPTTTEPGSSPPGQNWAWLRGWVRTSGVRISPVALQRFLIRLVVCLVMLTVAVMLLGKR</sequence>
<proteinExistence type="predicted"/>
<dbReference type="Proteomes" id="UP000464178">
    <property type="component" value="Chromosome"/>
</dbReference>
<keyword evidence="1" id="KW-1133">Transmembrane helix</keyword>
<dbReference type="KEGG" id="gms:SOIL9_05390"/>
<keyword evidence="1" id="KW-0812">Transmembrane</keyword>
<keyword evidence="1" id="KW-0472">Membrane</keyword>
<organism evidence="2 3">
    <name type="scientific">Gemmata massiliana</name>
    <dbReference type="NCBI Taxonomy" id="1210884"/>
    <lineage>
        <taxon>Bacteria</taxon>
        <taxon>Pseudomonadati</taxon>
        <taxon>Planctomycetota</taxon>
        <taxon>Planctomycetia</taxon>
        <taxon>Gemmatales</taxon>
        <taxon>Gemmataceae</taxon>
        <taxon>Gemmata</taxon>
    </lineage>
</organism>